<protein>
    <submittedName>
        <fullName evidence="10">Sugar ABC transporter ATP-binding protein</fullName>
    </submittedName>
</protein>
<evidence type="ECO:0000256" key="7">
    <source>
        <dbReference type="ARBA" id="ARBA00022967"/>
    </source>
</evidence>
<keyword evidence="8" id="KW-0472">Membrane</keyword>
<evidence type="ECO:0000256" key="8">
    <source>
        <dbReference type="ARBA" id="ARBA00023136"/>
    </source>
</evidence>
<dbReference type="Pfam" id="PF00005">
    <property type="entry name" value="ABC_tran"/>
    <property type="match status" value="2"/>
</dbReference>
<keyword evidence="1" id="KW-0813">Transport</keyword>
<dbReference type="RefSeq" id="WP_305747871.1">
    <property type="nucleotide sequence ID" value="NZ_JAUZEE010000001.1"/>
</dbReference>
<dbReference type="InterPro" id="IPR017871">
    <property type="entry name" value="ABC_transporter-like_CS"/>
</dbReference>
<reference evidence="10 11" key="1">
    <citation type="submission" date="2023-08" db="EMBL/GenBank/DDBJ databases">
        <authorList>
            <person name="Roldan D.M."/>
            <person name="Menes R.J."/>
        </authorList>
    </citation>
    <scope>NUCLEOTIDE SEQUENCE [LARGE SCALE GENOMIC DNA]</scope>
    <source>
        <strain evidence="10 11">CCM 2812</strain>
    </source>
</reference>
<keyword evidence="4" id="KW-0677">Repeat</keyword>
<dbReference type="PANTHER" id="PTHR43790">
    <property type="entry name" value="CARBOHYDRATE TRANSPORT ATP-BINDING PROTEIN MG119-RELATED"/>
    <property type="match status" value="1"/>
</dbReference>
<keyword evidence="2" id="KW-1003">Cell membrane</keyword>
<dbReference type="InterPro" id="IPR003439">
    <property type="entry name" value="ABC_transporter-like_ATP-bd"/>
</dbReference>
<evidence type="ECO:0000256" key="5">
    <source>
        <dbReference type="ARBA" id="ARBA00022741"/>
    </source>
</evidence>
<dbReference type="PROSITE" id="PS50893">
    <property type="entry name" value="ABC_TRANSPORTER_2"/>
    <property type="match status" value="2"/>
</dbReference>
<dbReference type="Proteomes" id="UP001235760">
    <property type="component" value="Unassembled WGS sequence"/>
</dbReference>
<dbReference type="CDD" id="cd03215">
    <property type="entry name" value="ABC_Carb_Monos_II"/>
    <property type="match status" value="1"/>
</dbReference>
<dbReference type="Gene3D" id="3.40.50.300">
    <property type="entry name" value="P-loop containing nucleotide triphosphate hydrolases"/>
    <property type="match status" value="2"/>
</dbReference>
<comment type="caution">
    <text evidence="10">The sequence shown here is derived from an EMBL/GenBank/DDBJ whole genome shotgun (WGS) entry which is preliminary data.</text>
</comment>
<dbReference type="InterPro" id="IPR027417">
    <property type="entry name" value="P-loop_NTPase"/>
</dbReference>
<dbReference type="EMBL" id="JAUZEE010000001">
    <property type="protein sequence ID" value="MDP4299311.1"/>
    <property type="molecule type" value="Genomic_DNA"/>
</dbReference>
<sequence length="545" mass="58106">MNTHPAQSALLTLRGLHKRFGPTHALRGVDLDLVPGEALALIGENGAGKSTLVKTLTGVHQPDEGEIRMAGERVRFAVAQDAQAAGIVAVHQETVMFEELTAAENIFIGRQPLKGPAWLRVIDWARMNREAQAALDQVVDRDAAGFTATTLVRELSLAQRHLIEIARALSQRARVVILDEPTAALSQAEIRDFFGIVRGLKAQGVAVLFITHKFDEIMAVCDRYVVLRDGASVGSGRIAEAQEQQLVALMAGREIADIYPPVADRRGDTVLQVHGLSHPTEFADVSFELRRGEILGFYGLVGAGRSEVMLALMGLNPDASGQVRIDGRPVDIRRPGDAIAAGLAYVPEERQRQGGILAFSVRHNISLAGLAGPRSAIGASLSRGPWLSAGREQGLAARMIERLRIKTASQDTPLSGLSGGNQQKVVIAKWLGLEPRIVILDEPTKGIDVGAKQAVYHLIAEMVEQGLAVILVSSELPEVMHLAHRTIVMRRGRPVAEFEAGQADAETLVAAASGLSHGGAGPLAHHAAGTVPPAPALHLQAEPAA</sequence>
<organism evidence="10 11">
    <name type="scientific">Leptothrix discophora</name>
    <dbReference type="NCBI Taxonomy" id="89"/>
    <lineage>
        <taxon>Bacteria</taxon>
        <taxon>Pseudomonadati</taxon>
        <taxon>Pseudomonadota</taxon>
        <taxon>Betaproteobacteria</taxon>
        <taxon>Burkholderiales</taxon>
        <taxon>Sphaerotilaceae</taxon>
        <taxon>Leptothrix</taxon>
    </lineage>
</organism>
<evidence type="ECO:0000256" key="2">
    <source>
        <dbReference type="ARBA" id="ARBA00022475"/>
    </source>
</evidence>
<keyword evidence="5" id="KW-0547">Nucleotide-binding</keyword>
<dbReference type="InterPro" id="IPR050107">
    <property type="entry name" value="ABC_carbohydrate_import_ATPase"/>
</dbReference>
<evidence type="ECO:0000256" key="4">
    <source>
        <dbReference type="ARBA" id="ARBA00022737"/>
    </source>
</evidence>
<gene>
    <name evidence="10" type="ORF">Q8X39_01575</name>
</gene>
<dbReference type="InterPro" id="IPR003593">
    <property type="entry name" value="AAA+_ATPase"/>
</dbReference>
<name>A0ABT9FYL2_LEPDI</name>
<feature type="domain" description="ABC transporter" evidence="9">
    <location>
        <begin position="11"/>
        <end position="254"/>
    </location>
</feature>
<keyword evidence="7" id="KW-1278">Translocase</keyword>
<evidence type="ECO:0000256" key="6">
    <source>
        <dbReference type="ARBA" id="ARBA00022840"/>
    </source>
</evidence>
<feature type="domain" description="ABC transporter" evidence="9">
    <location>
        <begin position="265"/>
        <end position="516"/>
    </location>
</feature>
<dbReference type="SMART" id="SM00382">
    <property type="entry name" value="AAA"/>
    <property type="match status" value="2"/>
</dbReference>
<evidence type="ECO:0000256" key="3">
    <source>
        <dbReference type="ARBA" id="ARBA00022597"/>
    </source>
</evidence>
<evidence type="ECO:0000259" key="9">
    <source>
        <dbReference type="PROSITE" id="PS50893"/>
    </source>
</evidence>
<keyword evidence="3" id="KW-0762">Sugar transport</keyword>
<dbReference type="PROSITE" id="PS00211">
    <property type="entry name" value="ABC_TRANSPORTER_1"/>
    <property type="match status" value="1"/>
</dbReference>
<dbReference type="PANTHER" id="PTHR43790:SF3">
    <property type="entry name" value="D-ALLOSE IMPORT ATP-BINDING PROTEIN ALSA-RELATED"/>
    <property type="match status" value="1"/>
</dbReference>
<keyword evidence="11" id="KW-1185">Reference proteome</keyword>
<evidence type="ECO:0000313" key="11">
    <source>
        <dbReference type="Proteomes" id="UP001235760"/>
    </source>
</evidence>
<keyword evidence="6 10" id="KW-0067">ATP-binding</keyword>
<evidence type="ECO:0000256" key="1">
    <source>
        <dbReference type="ARBA" id="ARBA00022448"/>
    </source>
</evidence>
<dbReference type="SUPFAM" id="SSF52540">
    <property type="entry name" value="P-loop containing nucleoside triphosphate hydrolases"/>
    <property type="match status" value="2"/>
</dbReference>
<dbReference type="CDD" id="cd03216">
    <property type="entry name" value="ABC_Carb_Monos_I"/>
    <property type="match status" value="1"/>
</dbReference>
<accession>A0ABT9FYL2</accession>
<evidence type="ECO:0000313" key="10">
    <source>
        <dbReference type="EMBL" id="MDP4299311.1"/>
    </source>
</evidence>
<proteinExistence type="predicted"/>
<dbReference type="GO" id="GO:0005524">
    <property type="term" value="F:ATP binding"/>
    <property type="evidence" value="ECO:0007669"/>
    <property type="project" value="UniProtKB-KW"/>
</dbReference>